<evidence type="ECO:0000313" key="1">
    <source>
        <dbReference type="EMBL" id="KAJ8321751.1"/>
    </source>
</evidence>
<organism evidence="1 2">
    <name type="scientific">Tegillarca granosa</name>
    <name type="common">Malaysian cockle</name>
    <name type="synonym">Anadara granosa</name>
    <dbReference type="NCBI Taxonomy" id="220873"/>
    <lineage>
        <taxon>Eukaryota</taxon>
        <taxon>Metazoa</taxon>
        <taxon>Spiralia</taxon>
        <taxon>Lophotrochozoa</taxon>
        <taxon>Mollusca</taxon>
        <taxon>Bivalvia</taxon>
        <taxon>Autobranchia</taxon>
        <taxon>Pteriomorphia</taxon>
        <taxon>Arcoida</taxon>
        <taxon>Arcoidea</taxon>
        <taxon>Arcidae</taxon>
        <taxon>Tegillarca</taxon>
    </lineage>
</organism>
<evidence type="ECO:0000313" key="2">
    <source>
        <dbReference type="Proteomes" id="UP001217089"/>
    </source>
</evidence>
<name>A0ABQ9FYB5_TEGGR</name>
<reference evidence="1 2" key="1">
    <citation type="submission" date="2022-12" db="EMBL/GenBank/DDBJ databases">
        <title>Chromosome-level genome of Tegillarca granosa.</title>
        <authorList>
            <person name="Kim J."/>
        </authorList>
    </citation>
    <scope>NUCLEOTIDE SEQUENCE [LARGE SCALE GENOMIC DNA]</scope>
    <source>
        <strain evidence="1">Teg-2019</strain>
        <tissue evidence="1">Adductor muscle</tissue>
    </source>
</reference>
<gene>
    <name evidence="1" type="ORF">KUTeg_000222</name>
</gene>
<comment type="caution">
    <text evidence="1">The sequence shown here is derived from an EMBL/GenBank/DDBJ whole genome shotgun (WGS) entry which is preliminary data.</text>
</comment>
<accession>A0ABQ9FYB5</accession>
<dbReference type="Proteomes" id="UP001217089">
    <property type="component" value="Unassembled WGS sequence"/>
</dbReference>
<proteinExistence type="predicted"/>
<protein>
    <submittedName>
        <fullName evidence="1">Uncharacterized protein</fullName>
    </submittedName>
</protein>
<keyword evidence="2" id="KW-1185">Reference proteome</keyword>
<dbReference type="EMBL" id="JARBDR010000018">
    <property type="protein sequence ID" value="KAJ8321751.1"/>
    <property type="molecule type" value="Genomic_DNA"/>
</dbReference>
<sequence>MFDWLKLYSVPLSVSMKLFYDRLHKYGDKTENELNYEPKHAFQPTKAIRSGDQIAAEKVRETKTKLEAKYQQRRCCSKFAVMDGYTAYRHVGNS</sequence>